<keyword evidence="12" id="KW-0112">Calmodulin-binding</keyword>
<dbReference type="SMART" id="SM00237">
    <property type="entry name" value="Calx_beta"/>
    <property type="match status" value="2"/>
</dbReference>
<feature type="domain" description="Calx-beta" evidence="20">
    <location>
        <begin position="441"/>
        <end position="548"/>
    </location>
</feature>
<evidence type="ECO:0000256" key="12">
    <source>
        <dbReference type="ARBA" id="ARBA00022860"/>
    </source>
</evidence>
<dbReference type="GO" id="GO:0005432">
    <property type="term" value="F:calcium:sodium antiporter activity"/>
    <property type="evidence" value="ECO:0007669"/>
    <property type="project" value="InterPro"/>
</dbReference>
<keyword evidence="17" id="KW-0325">Glycoprotein</keyword>
<keyword evidence="8" id="KW-0479">Metal-binding</keyword>
<keyword evidence="16" id="KW-0472">Membrane</keyword>
<name>K1R516_MAGGI</name>
<sequence length="824" mass="91356">MVDLYNYTCSYEGLLLPVMSEYTWSTGLRIFLYLIAMFWCFLGTSIVADAFMCGIEKITSKTKLIRIPNAEKKEDKFVEVKVWNDTVANLSLMAFGTSAPEILMSVIEIVGNKFKAGELGPGTIVGSAAFNLLVITGICIVCVPDGENRVIKSIPVYVTCTCFSMCAYIWMLIVLKLVTPGVVDIWESVVTFCMFPVLVVTAFGIDKGCWCKKNNKTSSELEIGIEFSKIDADDESEATVDIIHMAKDLSRNHKDLTEDEATVLLTRQLQEHQHHNTGWYRVHAVRGLTGGHRLLPKINATLKQLYDKINRQKEIEQHMNENIDVSTVDLSESGTRAVVEFTASSVAVLENEGKVRVGIRRYGKVDIPVTVLVETIDGTAEAGSDYKPLKEEITFAVNERLREVYIEIIDDDEWEPDEIFFVKLSIPHESKDIVVGKMAINQITIINDDEPGKLEFSKPSYIIRESNECAQVYVNRVNGADGLVTVRWRTKDLTAVHNKDYIGGEGTLTFEHGETSKTINLKILETNIHDGRGHKMMERDHSFQVELFSPSTGSAIGKISKAIVTLVNDTEFDGLVSRIANNTKKNLDGLRLDTSSWKEQFNEAMNVNGGDVENATVIDYILHFISFFWKVLFAFIPPPSIAGGYLTFIGSLILIGLMTALISDLASIFGCLVGLEKTVVAITFVALGTSMPDTFASKLAAINEKTADSSVGNINGSNAVNVFLGLGLPWLIASIYWEAKASYSLSIFEVPTDTLVFSVILYTSCAILAILVLFIRRRLAVFGNGELGGPKVPKYASGLFLVFLWIFYVIMSSLQAYKVIEVNI</sequence>
<evidence type="ECO:0000256" key="5">
    <source>
        <dbReference type="ARBA" id="ARBA00022475"/>
    </source>
</evidence>
<dbReference type="GO" id="GO:0007154">
    <property type="term" value="P:cell communication"/>
    <property type="evidence" value="ECO:0007669"/>
    <property type="project" value="InterPro"/>
</dbReference>
<evidence type="ECO:0000256" key="19">
    <source>
        <dbReference type="ARBA" id="ARBA00033667"/>
    </source>
</evidence>
<keyword evidence="7" id="KW-0812">Transmembrane</keyword>
<keyword evidence="10" id="KW-0677">Repeat</keyword>
<evidence type="ECO:0000256" key="13">
    <source>
        <dbReference type="ARBA" id="ARBA00022989"/>
    </source>
</evidence>
<dbReference type="HOGENOM" id="CLU_012872_1_0_1"/>
<keyword evidence="14" id="KW-0915">Sodium</keyword>
<dbReference type="GO" id="GO:0098703">
    <property type="term" value="P:calcium ion import across plasma membrane"/>
    <property type="evidence" value="ECO:0007669"/>
    <property type="project" value="TreeGrafter"/>
</dbReference>
<dbReference type="InterPro" id="IPR032452">
    <property type="entry name" value="Na_Ca_Ex_C-exten"/>
</dbReference>
<dbReference type="InterPro" id="IPR004836">
    <property type="entry name" value="Na_Ca_Ex"/>
</dbReference>
<evidence type="ECO:0000259" key="20">
    <source>
        <dbReference type="SMART" id="SM00237"/>
    </source>
</evidence>
<evidence type="ECO:0000313" key="21">
    <source>
        <dbReference type="EMBL" id="EKC29016.1"/>
    </source>
</evidence>
<evidence type="ECO:0000256" key="10">
    <source>
        <dbReference type="ARBA" id="ARBA00022737"/>
    </source>
</evidence>
<organism evidence="21">
    <name type="scientific">Magallana gigas</name>
    <name type="common">Pacific oyster</name>
    <name type="synonym">Crassostrea gigas</name>
    <dbReference type="NCBI Taxonomy" id="29159"/>
    <lineage>
        <taxon>Eukaryota</taxon>
        <taxon>Metazoa</taxon>
        <taxon>Spiralia</taxon>
        <taxon>Lophotrochozoa</taxon>
        <taxon>Mollusca</taxon>
        <taxon>Bivalvia</taxon>
        <taxon>Autobranchia</taxon>
        <taxon>Pteriomorphia</taxon>
        <taxon>Ostreida</taxon>
        <taxon>Ostreoidea</taxon>
        <taxon>Ostreidae</taxon>
        <taxon>Magallana</taxon>
    </lineage>
</organism>
<evidence type="ECO:0000256" key="14">
    <source>
        <dbReference type="ARBA" id="ARBA00023053"/>
    </source>
</evidence>
<evidence type="ECO:0000256" key="4">
    <source>
        <dbReference type="ARBA" id="ARBA00022449"/>
    </source>
</evidence>
<dbReference type="AlphaFoldDB" id="K1R516"/>
<keyword evidence="5" id="KW-1003">Cell membrane</keyword>
<dbReference type="GO" id="GO:0030424">
    <property type="term" value="C:axon"/>
    <property type="evidence" value="ECO:0007669"/>
    <property type="project" value="TreeGrafter"/>
</dbReference>
<dbReference type="PANTHER" id="PTHR11878:SF76">
    <property type="entry name" value="CALX-BETA DOMAIN-CONTAINING PROTEIN"/>
    <property type="match status" value="1"/>
</dbReference>
<comment type="subcellular location">
    <subcellularLocation>
        <location evidence="1">Cell membrane</location>
        <topology evidence="1">Multi-pass membrane protein</topology>
    </subcellularLocation>
</comment>
<keyword evidence="18" id="KW-0739">Sodium transport</keyword>
<evidence type="ECO:0000256" key="8">
    <source>
        <dbReference type="ARBA" id="ARBA00022723"/>
    </source>
</evidence>
<evidence type="ECO:0000256" key="15">
    <source>
        <dbReference type="ARBA" id="ARBA00023065"/>
    </source>
</evidence>
<dbReference type="InterPro" id="IPR044880">
    <property type="entry name" value="NCX_ion-bd_dom_sf"/>
</dbReference>
<evidence type="ECO:0000256" key="3">
    <source>
        <dbReference type="ARBA" id="ARBA00022448"/>
    </source>
</evidence>
<evidence type="ECO:0000256" key="16">
    <source>
        <dbReference type="ARBA" id="ARBA00023136"/>
    </source>
</evidence>
<dbReference type="Pfam" id="PF16494">
    <property type="entry name" value="Na_Ca_ex_C"/>
    <property type="match status" value="1"/>
</dbReference>
<dbReference type="PANTHER" id="PTHR11878">
    <property type="entry name" value="SODIUM/CALCIUM EXCHANGER"/>
    <property type="match status" value="1"/>
</dbReference>
<keyword evidence="4" id="KW-0050">Antiport</keyword>
<dbReference type="GO" id="GO:0042383">
    <property type="term" value="C:sarcolemma"/>
    <property type="evidence" value="ECO:0007669"/>
    <property type="project" value="TreeGrafter"/>
</dbReference>
<dbReference type="GO" id="GO:0098794">
    <property type="term" value="C:postsynapse"/>
    <property type="evidence" value="ECO:0007669"/>
    <property type="project" value="TreeGrafter"/>
</dbReference>
<evidence type="ECO:0000256" key="11">
    <source>
        <dbReference type="ARBA" id="ARBA00022837"/>
    </source>
</evidence>
<dbReference type="Gene3D" id="2.60.40.2030">
    <property type="match status" value="2"/>
</dbReference>
<gene>
    <name evidence="21" type="ORF">CGI_10016978</name>
</gene>
<dbReference type="InterPro" id="IPR003644">
    <property type="entry name" value="Calx_beta"/>
</dbReference>
<proteinExistence type="inferred from homology"/>
<dbReference type="InParanoid" id="K1R516"/>
<dbReference type="SUPFAM" id="SSF141072">
    <property type="entry name" value="CalX-like"/>
    <property type="match status" value="2"/>
</dbReference>
<evidence type="ECO:0000256" key="6">
    <source>
        <dbReference type="ARBA" id="ARBA00022568"/>
    </source>
</evidence>
<comment type="similarity">
    <text evidence="2">Belongs to the Ca(2+):cation antiporter (CaCA) (TC 2.A.19) family. SLC8 subfamily.</text>
</comment>
<protein>
    <submittedName>
        <fullName evidence="21">Sodium/calcium exchanger 3</fullName>
    </submittedName>
</protein>
<dbReference type="GO" id="GO:0046872">
    <property type="term" value="F:metal ion binding"/>
    <property type="evidence" value="ECO:0007669"/>
    <property type="project" value="UniProtKB-KW"/>
</dbReference>
<evidence type="ECO:0000256" key="7">
    <source>
        <dbReference type="ARBA" id="ARBA00022692"/>
    </source>
</evidence>
<keyword evidence="3" id="KW-0813">Transport</keyword>
<dbReference type="InterPro" id="IPR038081">
    <property type="entry name" value="CalX-like_sf"/>
</dbReference>
<keyword evidence="9" id="KW-0732">Signal</keyword>
<keyword evidence="15" id="KW-0406">Ion transport</keyword>
<evidence type="ECO:0000256" key="1">
    <source>
        <dbReference type="ARBA" id="ARBA00004651"/>
    </source>
</evidence>
<keyword evidence="6" id="KW-0109">Calcium transport</keyword>
<dbReference type="Pfam" id="PF01699">
    <property type="entry name" value="Na_Ca_ex"/>
    <property type="match status" value="2"/>
</dbReference>
<dbReference type="InterPro" id="IPR051171">
    <property type="entry name" value="CaCA"/>
</dbReference>
<reference evidence="21" key="1">
    <citation type="journal article" date="2012" name="Nature">
        <title>The oyster genome reveals stress adaptation and complexity of shell formation.</title>
        <authorList>
            <person name="Zhang G."/>
            <person name="Fang X."/>
            <person name="Guo X."/>
            <person name="Li L."/>
            <person name="Luo R."/>
            <person name="Xu F."/>
            <person name="Yang P."/>
            <person name="Zhang L."/>
            <person name="Wang X."/>
            <person name="Qi H."/>
            <person name="Xiong Z."/>
            <person name="Que H."/>
            <person name="Xie Y."/>
            <person name="Holland P.W."/>
            <person name="Paps J."/>
            <person name="Zhu Y."/>
            <person name="Wu F."/>
            <person name="Chen Y."/>
            <person name="Wang J."/>
            <person name="Peng C."/>
            <person name="Meng J."/>
            <person name="Yang L."/>
            <person name="Liu J."/>
            <person name="Wen B."/>
            <person name="Zhang N."/>
            <person name="Huang Z."/>
            <person name="Zhu Q."/>
            <person name="Feng Y."/>
            <person name="Mount A."/>
            <person name="Hedgecock D."/>
            <person name="Xu Z."/>
            <person name="Liu Y."/>
            <person name="Domazet-Loso T."/>
            <person name="Du Y."/>
            <person name="Sun X."/>
            <person name="Zhang S."/>
            <person name="Liu B."/>
            <person name="Cheng P."/>
            <person name="Jiang X."/>
            <person name="Li J."/>
            <person name="Fan D."/>
            <person name="Wang W."/>
            <person name="Fu W."/>
            <person name="Wang T."/>
            <person name="Wang B."/>
            <person name="Zhang J."/>
            <person name="Peng Z."/>
            <person name="Li Y."/>
            <person name="Li N."/>
            <person name="Wang J."/>
            <person name="Chen M."/>
            <person name="He Y."/>
            <person name="Tan F."/>
            <person name="Song X."/>
            <person name="Zheng Q."/>
            <person name="Huang R."/>
            <person name="Yang H."/>
            <person name="Du X."/>
            <person name="Chen L."/>
            <person name="Yang M."/>
            <person name="Gaffney P.M."/>
            <person name="Wang S."/>
            <person name="Luo L."/>
            <person name="She Z."/>
            <person name="Ming Y."/>
            <person name="Huang W."/>
            <person name="Zhang S."/>
            <person name="Huang B."/>
            <person name="Zhang Y."/>
            <person name="Qu T."/>
            <person name="Ni P."/>
            <person name="Miao G."/>
            <person name="Wang J."/>
            <person name="Wang Q."/>
            <person name="Steinberg C.E."/>
            <person name="Wang H."/>
            <person name="Li N."/>
            <person name="Qian L."/>
            <person name="Zhang G."/>
            <person name="Li Y."/>
            <person name="Yang H."/>
            <person name="Liu X."/>
            <person name="Wang J."/>
            <person name="Yin Y."/>
            <person name="Wang J."/>
        </authorList>
    </citation>
    <scope>NUCLEOTIDE SEQUENCE [LARGE SCALE GENOMIC DNA]</scope>
    <source>
        <strain evidence="21">05x7-T-G4-1.051#20</strain>
    </source>
</reference>
<feature type="domain" description="Calx-beta" evidence="20">
    <location>
        <begin position="326"/>
        <end position="425"/>
    </location>
</feature>
<evidence type="ECO:0000256" key="17">
    <source>
        <dbReference type="ARBA" id="ARBA00023180"/>
    </source>
</evidence>
<dbReference type="InterPro" id="IPR004837">
    <property type="entry name" value="NaCa_Exmemb"/>
</dbReference>
<evidence type="ECO:0000256" key="18">
    <source>
        <dbReference type="ARBA" id="ARBA00023201"/>
    </source>
</evidence>
<dbReference type="EMBL" id="JH818839">
    <property type="protein sequence ID" value="EKC29016.1"/>
    <property type="molecule type" value="Genomic_DNA"/>
</dbReference>
<dbReference type="Gene3D" id="1.20.1420.30">
    <property type="entry name" value="NCX, central ion-binding region"/>
    <property type="match status" value="2"/>
</dbReference>
<comment type="catalytic activity">
    <reaction evidence="19">
        <text>Ca(2+)(in) + 3 Na(+)(out) = Ca(2+)(out) + 3 Na(+)(in)</text>
        <dbReference type="Rhea" id="RHEA:69955"/>
        <dbReference type="ChEBI" id="CHEBI:29101"/>
        <dbReference type="ChEBI" id="CHEBI:29108"/>
    </reaction>
</comment>
<evidence type="ECO:0000256" key="9">
    <source>
        <dbReference type="ARBA" id="ARBA00022729"/>
    </source>
</evidence>
<dbReference type="Pfam" id="PF03160">
    <property type="entry name" value="Calx-beta"/>
    <property type="match status" value="1"/>
</dbReference>
<evidence type="ECO:0000256" key="2">
    <source>
        <dbReference type="ARBA" id="ARBA00007489"/>
    </source>
</evidence>
<dbReference type="PRINTS" id="PR01259">
    <property type="entry name" value="NACAEXCHNGR"/>
</dbReference>
<dbReference type="GO" id="GO:0005516">
    <property type="term" value="F:calmodulin binding"/>
    <property type="evidence" value="ECO:0007669"/>
    <property type="project" value="UniProtKB-KW"/>
</dbReference>
<keyword evidence="11" id="KW-0106">Calcium</keyword>
<keyword evidence="13" id="KW-1133">Transmembrane helix</keyword>
<accession>K1R516</accession>